<evidence type="ECO:0000256" key="12">
    <source>
        <dbReference type="PROSITE-ProRule" id="PRU01015"/>
    </source>
</evidence>
<dbReference type="GO" id="GO:0008270">
    <property type="term" value="F:zinc ion binding"/>
    <property type="evidence" value="ECO:0007669"/>
    <property type="project" value="UniProtKB-KW"/>
</dbReference>
<dbReference type="AlphaFoldDB" id="A0A0C3CHG3"/>
<dbReference type="InterPro" id="IPR029063">
    <property type="entry name" value="SAM-dependent_MTases_sf"/>
</dbReference>
<dbReference type="CDD" id="cd02440">
    <property type="entry name" value="AdoMet_MTases"/>
    <property type="match status" value="1"/>
</dbReference>
<dbReference type="FunFam" id="3.40.50.150:FF:000003">
    <property type="entry name" value="Blast:Protein arginine N-methyltransferase 1"/>
    <property type="match status" value="1"/>
</dbReference>
<comment type="subcellular location">
    <subcellularLocation>
        <location evidence="1">Cytoplasm</location>
        <location evidence="1">Cytosol</location>
    </subcellularLocation>
</comment>
<dbReference type="GO" id="GO:0005634">
    <property type="term" value="C:nucleus"/>
    <property type="evidence" value="ECO:0007669"/>
    <property type="project" value="TreeGrafter"/>
</dbReference>
<keyword evidence="4 12" id="KW-0489">Methyltransferase</keyword>
<sequence>MSVRLPAPAHISDQIDDNDASATSESESDDDDQTWDDWVSDSNAQQQCKSLFCDQVLPSVEAALAYDKETYHFSLDEVCKRLSLDFHGRVRLINYIRKHKLTPTDVSVVQGAEEWLSSDEYLVPVIENDPLIQSSSDNWSDSDVEEDPSDADPTRKIKALEKKLALAHQSLGDYRALVAEKLNLTKAVESIDDSPPDREALPARDDDSHYFESYGANDIHAIMIQDKVRTSTYAHFILTNPILFRDAIVLDVGCGTGILSLFAARAGAKRVIAVDASNIAEKAEKIAKANHFEDVITVIRGKIETISLPPDIEKVDIIISEWMGYALLYESMLDSVLIARDRFLKPGGVMAPSQCQMMFGLCDGSEIYKDRIGFWEDVYGFDLSAMADGLYDEAIIDVVGPDALLSEPCPVKDLILSDITPKDLDFSSSFTLVSTAQRRTKINAFVLYFDTFFTSRGLPIPPNTEVKLVKEGEAVLAELWPVGGKSAPQRRQSMGGKNEKITSFSTGPHSTATHWKQTIFMLREPITASEGSIVVGTFKCRKSEANSRELDVEIHYSVKLDEETPPSETIVQMYKVR</sequence>
<evidence type="ECO:0000259" key="15">
    <source>
        <dbReference type="Pfam" id="PF21137"/>
    </source>
</evidence>
<dbReference type="Pfam" id="PF21137">
    <property type="entry name" value="ANM3_C2H2_Zf"/>
    <property type="match status" value="1"/>
</dbReference>
<proteinExistence type="predicted"/>
<dbReference type="InterPro" id="IPR055135">
    <property type="entry name" value="PRMT_dom"/>
</dbReference>
<feature type="region of interest" description="Disordered" evidence="13">
    <location>
        <begin position="132"/>
        <end position="154"/>
    </location>
</feature>
<evidence type="ECO:0000256" key="11">
    <source>
        <dbReference type="ARBA" id="ARBA00049303"/>
    </source>
</evidence>
<evidence type="ECO:0000256" key="7">
    <source>
        <dbReference type="ARBA" id="ARBA00022723"/>
    </source>
</evidence>
<dbReference type="HOGENOM" id="CLU_017375_6_1_1"/>
<evidence type="ECO:0000313" key="18">
    <source>
        <dbReference type="Proteomes" id="UP000053424"/>
    </source>
</evidence>
<dbReference type="SUPFAM" id="SSF53335">
    <property type="entry name" value="S-adenosyl-L-methionine-dependent methyltransferases"/>
    <property type="match status" value="1"/>
</dbReference>
<evidence type="ECO:0000259" key="16">
    <source>
        <dbReference type="Pfam" id="PF22528"/>
    </source>
</evidence>
<dbReference type="GO" id="GO:0035242">
    <property type="term" value="F:protein-arginine omega-N asymmetric methyltransferase activity"/>
    <property type="evidence" value="ECO:0007669"/>
    <property type="project" value="UniProtKB-EC"/>
</dbReference>
<dbReference type="InterPro" id="IPR041698">
    <property type="entry name" value="Methyltransf_25"/>
</dbReference>
<reference evidence="18" key="2">
    <citation type="submission" date="2015-01" db="EMBL/GenBank/DDBJ databases">
        <title>Evolutionary Origins and Diversification of the Mycorrhizal Mutualists.</title>
        <authorList>
            <consortium name="DOE Joint Genome Institute"/>
            <consortium name="Mycorrhizal Genomics Consortium"/>
            <person name="Kohler A."/>
            <person name="Kuo A."/>
            <person name="Nagy L.G."/>
            <person name="Floudas D."/>
            <person name="Copeland A."/>
            <person name="Barry K.W."/>
            <person name="Cichocki N."/>
            <person name="Veneault-Fourrey C."/>
            <person name="LaButti K."/>
            <person name="Lindquist E.A."/>
            <person name="Lipzen A."/>
            <person name="Lundell T."/>
            <person name="Morin E."/>
            <person name="Murat C."/>
            <person name="Riley R."/>
            <person name="Ohm R."/>
            <person name="Sun H."/>
            <person name="Tunlid A."/>
            <person name="Henrissat B."/>
            <person name="Grigoriev I.V."/>
            <person name="Hibbett D.S."/>
            <person name="Martin F."/>
        </authorList>
    </citation>
    <scope>NUCLEOTIDE SEQUENCE [LARGE SCALE GENOMIC DNA]</scope>
    <source>
        <strain evidence="18">h7</strain>
    </source>
</reference>
<accession>A0A0C3CHG3</accession>
<dbReference type="STRING" id="686832.A0A0C3CHG3"/>
<dbReference type="GO" id="GO:0042054">
    <property type="term" value="F:histone methyltransferase activity"/>
    <property type="evidence" value="ECO:0007669"/>
    <property type="project" value="TreeGrafter"/>
</dbReference>
<organism evidence="17 18">
    <name type="scientific">Hebeloma cylindrosporum</name>
    <dbReference type="NCBI Taxonomy" id="76867"/>
    <lineage>
        <taxon>Eukaryota</taxon>
        <taxon>Fungi</taxon>
        <taxon>Dikarya</taxon>
        <taxon>Basidiomycota</taxon>
        <taxon>Agaricomycotina</taxon>
        <taxon>Agaricomycetes</taxon>
        <taxon>Agaricomycetidae</taxon>
        <taxon>Agaricales</taxon>
        <taxon>Agaricineae</taxon>
        <taxon>Hymenogastraceae</taxon>
        <taxon>Hebeloma</taxon>
    </lineage>
</organism>
<feature type="domain" description="Protein arginine N-methyltransferase" evidence="16">
    <location>
        <begin position="499"/>
        <end position="559"/>
    </location>
</feature>
<feature type="compositionally biased region" description="Polar residues" evidence="13">
    <location>
        <begin position="501"/>
        <end position="510"/>
    </location>
</feature>
<evidence type="ECO:0000256" key="13">
    <source>
        <dbReference type="SAM" id="MobiDB-lite"/>
    </source>
</evidence>
<feature type="domain" description="Protein arginine N-methyltransferase 3-like C2H2 zinc finger" evidence="15">
    <location>
        <begin position="78"/>
        <end position="124"/>
    </location>
</feature>
<evidence type="ECO:0000256" key="3">
    <source>
        <dbReference type="ARBA" id="ARBA00022490"/>
    </source>
</evidence>
<dbReference type="InterPro" id="IPR025799">
    <property type="entry name" value="Arg_MeTrfase"/>
</dbReference>
<keyword evidence="7" id="KW-0479">Metal-binding</keyword>
<dbReference type="Gene3D" id="2.70.160.11">
    <property type="entry name" value="Hnrnp arginine n-methyltransferase1"/>
    <property type="match status" value="1"/>
</dbReference>
<keyword evidence="3" id="KW-0963">Cytoplasm</keyword>
<feature type="compositionally biased region" description="Acidic residues" evidence="13">
    <location>
        <begin position="26"/>
        <end position="38"/>
    </location>
</feature>
<dbReference type="Proteomes" id="UP000053424">
    <property type="component" value="Unassembled WGS sequence"/>
</dbReference>
<keyword evidence="18" id="KW-1185">Reference proteome</keyword>
<reference evidence="17 18" key="1">
    <citation type="submission" date="2014-04" db="EMBL/GenBank/DDBJ databases">
        <authorList>
            <consortium name="DOE Joint Genome Institute"/>
            <person name="Kuo A."/>
            <person name="Gay G."/>
            <person name="Dore J."/>
            <person name="Kohler A."/>
            <person name="Nagy L.G."/>
            <person name="Floudas D."/>
            <person name="Copeland A."/>
            <person name="Barry K.W."/>
            <person name="Cichocki N."/>
            <person name="Veneault-Fourrey C."/>
            <person name="LaButti K."/>
            <person name="Lindquist E.A."/>
            <person name="Lipzen A."/>
            <person name="Lundell T."/>
            <person name="Morin E."/>
            <person name="Murat C."/>
            <person name="Sun H."/>
            <person name="Tunlid A."/>
            <person name="Henrissat B."/>
            <person name="Grigoriev I.V."/>
            <person name="Hibbett D.S."/>
            <person name="Martin F."/>
            <person name="Nordberg H.P."/>
            <person name="Cantor M.N."/>
            <person name="Hua S.X."/>
        </authorList>
    </citation>
    <scope>NUCLEOTIDE SEQUENCE [LARGE SCALE GENOMIC DNA]</scope>
    <source>
        <strain evidence="18">h7</strain>
    </source>
</reference>
<feature type="region of interest" description="Disordered" evidence="13">
    <location>
        <begin position="486"/>
        <end position="510"/>
    </location>
</feature>
<keyword evidence="5 12" id="KW-0808">Transferase</keyword>
<name>A0A0C3CHG3_HEBCY</name>
<evidence type="ECO:0000256" key="9">
    <source>
        <dbReference type="ARBA" id="ARBA00022833"/>
    </source>
</evidence>
<feature type="domain" description="Protein arginine N-methyltransferase" evidence="16">
    <location>
        <begin position="367"/>
        <end position="456"/>
    </location>
</feature>
<dbReference type="EC" id="2.1.1.319" evidence="2"/>
<evidence type="ECO:0000256" key="1">
    <source>
        <dbReference type="ARBA" id="ARBA00004514"/>
    </source>
</evidence>
<evidence type="ECO:0000256" key="8">
    <source>
        <dbReference type="ARBA" id="ARBA00022771"/>
    </source>
</evidence>
<evidence type="ECO:0000256" key="5">
    <source>
        <dbReference type="ARBA" id="ARBA00022679"/>
    </source>
</evidence>
<evidence type="ECO:0000256" key="4">
    <source>
        <dbReference type="ARBA" id="ARBA00022603"/>
    </source>
</evidence>
<dbReference type="SUPFAM" id="SSF57667">
    <property type="entry name" value="beta-beta-alpha zinc fingers"/>
    <property type="match status" value="1"/>
</dbReference>
<dbReference type="Pfam" id="PF13649">
    <property type="entry name" value="Methyltransf_25"/>
    <property type="match status" value="1"/>
</dbReference>
<dbReference type="Gene3D" id="3.40.50.150">
    <property type="entry name" value="Vaccinia Virus protein VP39"/>
    <property type="match status" value="1"/>
</dbReference>
<feature type="region of interest" description="Disordered" evidence="13">
    <location>
        <begin position="1"/>
        <end position="38"/>
    </location>
</feature>
<keyword evidence="6 12" id="KW-0949">S-adenosyl-L-methionine</keyword>
<evidence type="ECO:0000259" key="14">
    <source>
        <dbReference type="Pfam" id="PF13649"/>
    </source>
</evidence>
<evidence type="ECO:0000256" key="6">
    <source>
        <dbReference type="ARBA" id="ARBA00022691"/>
    </source>
</evidence>
<evidence type="ECO:0000256" key="2">
    <source>
        <dbReference type="ARBA" id="ARBA00011925"/>
    </source>
</evidence>
<dbReference type="OrthoDB" id="7848332at2759"/>
<gene>
    <name evidence="17" type="ORF">M413DRAFT_443870</name>
</gene>
<evidence type="ECO:0000256" key="10">
    <source>
        <dbReference type="ARBA" id="ARBA00047384"/>
    </source>
</evidence>
<dbReference type="InterPro" id="IPR036236">
    <property type="entry name" value="Znf_C2H2_sf"/>
</dbReference>
<protein>
    <recommendedName>
        <fullName evidence="2">type I protein arginine methyltransferase</fullName>
        <ecNumber evidence="2">2.1.1.319</ecNumber>
    </recommendedName>
</protein>
<keyword evidence="8" id="KW-0863">Zinc-finger</keyword>
<keyword evidence="9" id="KW-0862">Zinc</keyword>
<dbReference type="GO" id="GO:0005829">
    <property type="term" value="C:cytosol"/>
    <property type="evidence" value="ECO:0007669"/>
    <property type="project" value="UniProtKB-SubCell"/>
</dbReference>
<comment type="catalytic activity">
    <reaction evidence="11">
        <text>L-arginyl-[protein] + S-adenosyl-L-methionine = N(omega)-methyl-L-arginyl-[protein] + S-adenosyl-L-homocysteine + H(+)</text>
        <dbReference type="Rhea" id="RHEA:48100"/>
        <dbReference type="Rhea" id="RHEA-COMP:10532"/>
        <dbReference type="Rhea" id="RHEA-COMP:11990"/>
        <dbReference type="ChEBI" id="CHEBI:15378"/>
        <dbReference type="ChEBI" id="CHEBI:29965"/>
        <dbReference type="ChEBI" id="CHEBI:57856"/>
        <dbReference type="ChEBI" id="CHEBI:59789"/>
        <dbReference type="ChEBI" id="CHEBI:65280"/>
    </reaction>
    <physiologicalReaction direction="left-to-right" evidence="11">
        <dbReference type="Rhea" id="RHEA:48101"/>
    </physiologicalReaction>
</comment>
<dbReference type="PANTHER" id="PTHR11006:SF53">
    <property type="entry name" value="PROTEIN ARGININE N-METHYLTRANSFERASE 3"/>
    <property type="match status" value="1"/>
</dbReference>
<dbReference type="EMBL" id="KN831776">
    <property type="protein sequence ID" value="KIM43061.1"/>
    <property type="molecule type" value="Genomic_DNA"/>
</dbReference>
<feature type="domain" description="Methyltransferase" evidence="14">
    <location>
        <begin position="249"/>
        <end position="348"/>
    </location>
</feature>
<dbReference type="GO" id="GO:0032259">
    <property type="term" value="P:methylation"/>
    <property type="evidence" value="ECO:0007669"/>
    <property type="project" value="UniProtKB-KW"/>
</dbReference>
<dbReference type="PANTHER" id="PTHR11006">
    <property type="entry name" value="PROTEIN ARGININE N-METHYLTRANSFERASE"/>
    <property type="match status" value="1"/>
</dbReference>
<dbReference type="Pfam" id="PF22528">
    <property type="entry name" value="PRMT_C"/>
    <property type="match status" value="2"/>
</dbReference>
<dbReference type="InterPro" id="IPR049482">
    <property type="entry name" value="ANM3-like_C2H2_Zf"/>
</dbReference>
<dbReference type="PROSITE" id="PS51678">
    <property type="entry name" value="SAM_MT_PRMT"/>
    <property type="match status" value="1"/>
</dbReference>
<evidence type="ECO:0000313" key="17">
    <source>
        <dbReference type="EMBL" id="KIM43061.1"/>
    </source>
</evidence>
<comment type="catalytic activity">
    <reaction evidence="10">
        <text>L-arginyl-[protein] + 2 S-adenosyl-L-methionine = N(omega),N(omega)-dimethyl-L-arginyl-[protein] + 2 S-adenosyl-L-homocysteine + 2 H(+)</text>
        <dbReference type="Rhea" id="RHEA:48096"/>
        <dbReference type="Rhea" id="RHEA-COMP:10532"/>
        <dbReference type="Rhea" id="RHEA-COMP:11991"/>
        <dbReference type="ChEBI" id="CHEBI:15378"/>
        <dbReference type="ChEBI" id="CHEBI:29965"/>
        <dbReference type="ChEBI" id="CHEBI:57856"/>
        <dbReference type="ChEBI" id="CHEBI:59789"/>
        <dbReference type="ChEBI" id="CHEBI:61897"/>
        <dbReference type="EC" id="2.1.1.319"/>
    </reaction>
    <physiologicalReaction direction="left-to-right" evidence="10">
        <dbReference type="Rhea" id="RHEA:48097"/>
    </physiologicalReaction>
</comment>
<feature type="compositionally biased region" description="Acidic residues" evidence="13">
    <location>
        <begin position="140"/>
        <end position="150"/>
    </location>
</feature>